<dbReference type="PANTHER" id="PTHR42813:SF2">
    <property type="entry name" value="DEHYDROGENASE, ZINC-CONTAINING, PUTATIVE (AFU_ORTHOLOGUE AFUA_2G02810)-RELATED"/>
    <property type="match status" value="1"/>
</dbReference>
<dbReference type="Pfam" id="PF00107">
    <property type="entry name" value="ADH_zinc_N"/>
    <property type="match status" value="1"/>
</dbReference>
<reference evidence="6" key="1">
    <citation type="journal article" date="2015" name="Nature">
        <title>Complex archaea that bridge the gap between prokaryotes and eukaryotes.</title>
        <authorList>
            <person name="Spang A."/>
            <person name="Saw J.H."/>
            <person name="Jorgensen S.L."/>
            <person name="Zaremba-Niedzwiedzka K."/>
            <person name="Martijn J."/>
            <person name="Lind A.E."/>
            <person name="van Eijk R."/>
            <person name="Schleper C."/>
            <person name="Guy L."/>
            <person name="Ettema T.J."/>
        </authorList>
    </citation>
    <scope>NUCLEOTIDE SEQUENCE</scope>
</reference>
<protein>
    <recommendedName>
        <fullName evidence="5">Enoyl reductase (ER) domain-containing protein</fullName>
    </recommendedName>
</protein>
<dbReference type="InterPro" id="IPR011032">
    <property type="entry name" value="GroES-like_sf"/>
</dbReference>
<name>A0A0F9D0E6_9ZZZZ</name>
<accession>A0A0F9D0E6</accession>
<dbReference type="AlphaFoldDB" id="A0A0F9D0E6"/>
<keyword evidence="2" id="KW-0479">Metal-binding</keyword>
<dbReference type="InterPro" id="IPR013149">
    <property type="entry name" value="ADH-like_C"/>
</dbReference>
<evidence type="ECO:0000256" key="1">
    <source>
        <dbReference type="ARBA" id="ARBA00001947"/>
    </source>
</evidence>
<keyword evidence="4" id="KW-0560">Oxidoreductase</keyword>
<proteinExistence type="predicted"/>
<dbReference type="InterPro" id="IPR002328">
    <property type="entry name" value="ADH_Zn_CS"/>
</dbReference>
<dbReference type="EMBL" id="LAZR01044061">
    <property type="protein sequence ID" value="KKL05563.1"/>
    <property type="molecule type" value="Genomic_DNA"/>
</dbReference>
<feature type="domain" description="Enoyl reductase (ER)" evidence="5">
    <location>
        <begin position="8"/>
        <end position="342"/>
    </location>
</feature>
<evidence type="ECO:0000256" key="4">
    <source>
        <dbReference type="ARBA" id="ARBA00023002"/>
    </source>
</evidence>
<gene>
    <name evidence="6" type="ORF">LCGC14_2604780</name>
</gene>
<dbReference type="InterPro" id="IPR020843">
    <property type="entry name" value="ER"/>
</dbReference>
<dbReference type="SMART" id="SM00829">
    <property type="entry name" value="PKS_ER"/>
    <property type="match status" value="1"/>
</dbReference>
<dbReference type="Gene3D" id="3.90.180.10">
    <property type="entry name" value="Medium-chain alcohol dehydrogenases, catalytic domain"/>
    <property type="match status" value="1"/>
</dbReference>
<evidence type="ECO:0000256" key="3">
    <source>
        <dbReference type="ARBA" id="ARBA00022833"/>
    </source>
</evidence>
<dbReference type="InterPro" id="IPR036291">
    <property type="entry name" value="NAD(P)-bd_dom_sf"/>
</dbReference>
<evidence type="ECO:0000259" key="5">
    <source>
        <dbReference type="SMART" id="SM00829"/>
    </source>
</evidence>
<dbReference type="PROSITE" id="PS00059">
    <property type="entry name" value="ADH_ZINC"/>
    <property type="match status" value="1"/>
</dbReference>
<evidence type="ECO:0000256" key="2">
    <source>
        <dbReference type="ARBA" id="ARBA00022723"/>
    </source>
</evidence>
<evidence type="ECO:0000313" key="6">
    <source>
        <dbReference type="EMBL" id="KKL05563.1"/>
    </source>
</evidence>
<dbReference type="GO" id="GO:0008270">
    <property type="term" value="F:zinc ion binding"/>
    <property type="evidence" value="ECO:0007669"/>
    <property type="project" value="InterPro"/>
</dbReference>
<organism evidence="6">
    <name type="scientific">marine sediment metagenome</name>
    <dbReference type="NCBI Taxonomy" id="412755"/>
    <lineage>
        <taxon>unclassified sequences</taxon>
        <taxon>metagenomes</taxon>
        <taxon>ecological metagenomes</taxon>
    </lineage>
</organism>
<dbReference type="Gene3D" id="3.40.50.720">
    <property type="entry name" value="NAD(P)-binding Rossmann-like Domain"/>
    <property type="match status" value="1"/>
</dbReference>
<dbReference type="GO" id="GO:0016491">
    <property type="term" value="F:oxidoreductase activity"/>
    <property type="evidence" value="ECO:0007669"/>
    <property type="project" value="UniProtKB-KW"/>
</dbReference>
<comment type="caution">
    <text evidence="6">The sequence shown here is derived from an EMBL/GenBank/DDBJ whole genome shotgun (WGS) entry which is preliminary data.</text>
</comment>
<dbReference type="PANTHER" id="PTHR42813">
    <property type="entry name" value="ZINC-TYPE ALCOHOL DEHYDROGENASE-LIKE"/>
    <property type="match status" value="1"/>
</dbReference>
<dbReference type="Pfam" id="PF08240">
    <property type="entry name" value="ADH_N"/>
    <property type="match status" value="1"/>
</dbReference>
<keyword evidence="3" id="KW-0862">Zinc</keyword>
<dbReference type="SUPFAM" id="SSF50129">
    <property type="entry name" value="GroES-like"/>
    <property type="match status" value="1"/>
</dbReference>
<dbReference type="SUPFAM" id="SSF51735">
    <property type="entry name" value="NAD(P)-binding Rossmann-fold domains"/>
    <property type="match status" value="1"/>
</dbReference>
<comment type="cofactor">
    <cofactor evidence="1">
        <name>Zn(2+)</name>
        <dbReference type="ChEBI" id="CHEBI:29105"/>
    </cofactor>
</comment>
<sequence>MRAVTFEGRLKVEVKGVPDAAVQQPGDVVIKVTSSAICGSDIHFYNGRIPIPHTGWVMGHEYVGEVVEVGDEVTKLKPGERVVGASYASCGECFYCRRSWPSQCMKQEHFGSGMLPGAQAEYLRVPYGQSTLVKVPDGLSDERAILVGDVLPTGYFAVERGEVRRGDVVVVVGSGPVGLCAQMCALLVEPKVVIAIDSVPERLELSRKIGAVPVDMNAEDPGGVIREHTEGRGADAVLEAVGDQEALRSCFQYVRPGGTISAVGVYSEAQFQFPMFLAYLRDLTFRIGACPAKNYLAKLLSMIERGKLDPTLILTHSLSLEEAPHGYDMFANHKESCVKVVLKP</sequence>
<dbReference type="InterPro" id="IPR013154">
    <property type="entry name" value="ADH-like_N"/>
</dbReference>